<dbReference type="InterPro" id="IPR029062">
    <property type="entry name" value="Class_I_gatase-like"/>
</dbReference>
<keyword evidence="2" id="KW-0326">Glycosidase</keyword>
<proteinExistence type="predicted"/>
<evidence type="ECO:0000259" key="3">
    <source>
        <dbReference type="Pfam" id="PF02449"/>
    </source>
</evidence>
<dbReference type="Gene3D" id="3.40.50.880">
    <property type="match status" value="1"/>
</dbReference>
<keyword evidence="1" id="KW-0378">Hydrolase</keyword>
<evidence type="ECO:0000256" key="2">
    <source>
        <dbReference type="ARBA" id="ARBA00023295"/>
    </source>
</evidence>
<name>A0A7X2PCC4_9SPIO</name>
<protein>
    <recommendedName>
        <fullName evidence="3">Glycoside hydrolase family 42 N-terminal domain-containing protein</fullName>
    </recommendedName>
</protein>
<sequence length="685" mass="78341">MIRTPNGSFKSIWFGNFYRPAFDDKEFVRNTLIALKDMGFTSILLDSKAWEDFQLRYEGGDPSNYVEMQEYMQKTAREIGLSYEFLSLYLNGDNLYPNIRFSPPIYGESVCLKDGSDGKHYLYWSEKAKASMVNHVKGLIRLYGDGVTTIEGENISGKPMVSMWDPIVAPSFDSDGNDRYISYLKGIYSNIDELNLAYGTSYSDFDELDIKELWLEGTPKNEEEKHIRYDNRRWQRDELILYFKEMKKLLTEVDSNLLLVPNLTQWGYFLTLDGVRVAGAMLSDLWDTANRGIDIYRLSEYVDITHFISVPVTPSADAEPYVTSYHHSMMRVMNRNRDFLGGLYFGRYLYNDIYRTLTPCELIGSIAASGAGGYYSYGVCGLDDGGLMHRMNSYFREDLKRANRWLDTVLPLTGKRLNSEAAVLFPSAMALAEDYSQNSENRRLDSLGWYKLLLDYGISTDITDLSDFSLNYEAYSILILPEDDMYTFERDKSAEEVLRKFVNKGGVVIHSPGSQVANCTFKIDCEDTEPSPVIFSEKALITTTMYKAFSAGDVIARYSVNQKAAAVRSSYGSGLIISLGFDYGLSYISKEIPHVPICEKNNELYPISILKECPLKTYFEEALEREIKYECDIEKAFFEKGFILVNHRSYPYTISDDDRIYGPYDNLKTIQPHCCAFIEARGGKK</sequence>
<dbReference type="Pfam" id="PF02449">
    <property type="entry name" value="Glyco_hydro_42"/>
    <property type="match status" value="1"/>
</dbReference>
<organism evidence="4 5">
    <name type="scientific">Bullifex porci</name>
    <dbReference type="NCBI Taxonomy" id="2606638"/>
    <lineage>
        <taxon>Bacteria</taxon>
        <taxon>Pseudomonadati</taxon>
        <taxon>Spirochaetota</taxon>
        <taxon>Spirochaetia</taxon>
        <taxon>Spirochaetales</taxon>
        <taxon>Spirochaetaceae</taxon>
        <taxon>Bullifex</taxon>
    </lineage>
</organism>
<dbReference type="GO" id="GO:0004565">
    <property type="term" value="F:beta-galactosidase activity"/>
    <property type="evidence" value="ECO:0007669"/>
    <property type="project" value="InterPro"/>
</dbReference>
<dbReference type="GO" id="GO:0005975">
    <property type="term" value="P:carbohydrate metabolic process"/>
    <property type="evidence" value="ECO:0007669"/>
    <property type="project" value="InterPro"/>
</dbReference>
<dbReference type="EMBL" id="VUNN01000007">
    <property type="protein sequence ID" value="MSU06152.1"/>
    <property type="molecule type" value="Genomic_DNA"/>
</dbReference>
<evidence type="ECO:0000313" key="5">
    <source>
        <dbReference type="Proteomes" id="UP000460549"/>
    </source>
</evidence>
<keyword evidence="5" id="KW-1185">Reference proteome</keyword>
<dbReference type="RefSeq" id="WP_154425127.1">
    <property type="nucleotide sequence ID" value="NZ_VUNN01000007.1"/>
</dbReference>
<evidence type="ECO:0000256" key="1">
    <source>
        <dbReference type="ARBA" id="ARBA00022801"/>
    </source>
</evidence>
<dbReference type="InterPro" id="IPR013529">
    <property type="entry name" value="Glyco_hydro_42_N"/>
</dbReference>
<feature type="domain" description="Glycoside hydrolase family 42 N-terminal" evidence="3">
    <location>
        <begin position="177"/>
        <end position="340"/>
    </location>
</feature>
<dbReference type="GO" id="GO:0009341">
    <property type="term" value="C:beta-galactosidase complex"/>
    <property type="evidence" value="ECO:0007669"/>
    <property type="project" value="InterPro"/>
</dbReference>
<gene>
    <name evidence="4" type="ORF">FYJ80_05095</name>
</gene>
<dbReference type="CDD" id="cd03143">
    <property type="entry name" value="A4_beta-galactosidase_middle_domain"/>
    <property type="match status" value="1"/>
</dbReference>
<reference evidence="4 5" key="1">
    <citation type="submission" date="2019-08" db="EMBL/GenBank/DDBJ databases">
        <title>In-depth cultivation of the pig gut microbiome towards novel bacterial diversity and tailored functional studies.</title>
        <authorList>
            <person name="Wylensek D."/>
            <person name="Hitch T.C.A."/>
            <person name="Clavel T."/>
        </authorList>
    </citation>
    <scope>NUCLEOTIDE SEQUENCE [LARGE SCALE GENOMIC DNA]</scope>
    <source>
        <strain evidence="4 5">NM-380-WT-3C1</strain>
    </source>
</reference>
<dbReference type="InterPro" id="IPR017853">
    <property type="entry name" value="GH"/>
</dbReference>
<dbReference type="SUPFAM" id="SSF52317">
    <property type="entry name" value="Class I glutamine amidotransferase-like"/>
    <property type="match status" value="1"/>
</dbReference>
<evidence type="ECO:0000313" key="4">
    <source>
        <dbReference type="EMBL" id="MSU06152.1"/>
    </source>
</evidence>
<dbReference type="Gene3D" id="3.20.20.80">
    <property type="entry name" value="Glycosidases"/>
    <property type="match status" value="1"/>
</dbReference>
<comment type="caution">
    <text evidence="4">The sequence shown here is derived from an EMBL/GenBank/DDBJ whole genome shotgun (WGS) entry which is preliminary data.</text>
</comment>
<dbReference type="SUPFAM" id="SSF51445">
    <property type="entry name" value="(Trans)glycosidases"/>
    <property type="match status" value="1"/>
</dbReference>
<dbReference type="Proteomes" id="UP000460549">
    <property type="component" value="Unassembled WGS sequence"/>
</dbReference>
<dbReference type="AlphaFoldDB" id="A0A7X2PCC4"/>
<accession>A0A7X2PCC4</accession>